<evidence type="ECO:0000256" key="7">
    <source>
        <dbReference type="SAM" id="MobiDB-lite"/>
    </source>
</evidence>
<gene>
    <name evidence="9" type="ORF">LUZ61_001948</name>
</gene>
<dbReference type="GO" id="GO:0003677">
    <property type="term" value="F:DNA binding"/>
    <property type="evidence" value="ECO:0007669"/>
    <property type="project" value="UniProtKB-KW"/>
</dbReference>
<keyword evidence="10" id="KW-1185">Reference proteome</keyword>
<dbReference type="GO" id="GO:0005634">
    <property type="term" value="C:nucleus"/>
    <property type="evidence" value="ECO:0007669"/>
    <property type="project" value="UniProtKB-SubCell"/>
</dbReference>
<evidence type="ECO:0000313" key="9">
    <source>
        <dbReference type="EMBL" id="KAJ3698243.1"/>
    </source>
</evidence>
<dbReference type="InterPro" id="IPR039218">
    <property type="entry name" value="REM_fam"/>
</dbReference>
<dbReference type="PROSITE" id="PS50863">
    <property type="entry name" value="B3"/>
    <property type="match status" value="3"/>
</dbReference>
<evidence type="ECO:0000313" key="10">
    <source>
        <dbReference type="Proteomes" id="UP001210211"/>
    </source>
</evidence>
<reference evidence="9 10" key="1">
    <citation type="journal article" date="2022" name="Cell">
        <title>Repeat-based holocentromeres influence genome architecture and karyotype evolution.</title>
        <authorList>
            <person name="Hofstatter P.G."/>
            <person name="Thangavel G."/>
            <person name="Lux T."/>
            <person name="Neumann P."/>
            <person name="Vondrak T."/>
            <person name="Novak P."/>
            <person name="Zhang M."/>
            <person name="Costa L."/>
            <person name="Castellani M."/>
            <person name="Scott A."/>
            <person name="Toegelov H."/>
            <person name="Fuchs J."/>
            <person name="Mata-Sucre Y."/>
            <person name="Dias Y."/>
            <person name="Vanzela A.L.L."/>
            <person name="Huettel B."/>
            <person name="Almeida C.C.S."/>
            <person name="Simkova H."/>
            <person name="Souza G."/>
            <person name="Pedrosa-Harand A."/>
            <person name="Macas J."/>
            <person name="Mayer K.F.X."/>
            <person name="Houben A."/>
            <person name="Marques A."/>
        </authorList>
    </citation>
    <scope>NUCLEOTIDE SEQUENCE [LARGE SCALE GENOMIC DNA]</scope>
    <source>
        <strain evidence="9">RhyTen1mFocal</strain>
    </source>
</reference>
<dbReference type="SUPFAM" id="SSF101936">
    <property type="entry name" value="DNA-binding pseudobarrel domain"/>
    <property type="match status" value="3"/>
</dbReference>
<evidence type="ECO:0000256" key="1">
    <source>
        <dbReference type="ARBA" id="ARBA00004123"/>
    </source>
</evidence>
<keyword evidence="5" id="KW-0804">Transcription</keyword>
<feature type="compositionally biased region" description="Basic and acidic residues" evidence="7">
    <location>
        <begin position="159"/>
        <end position="168"/>
    </location>
</feature>
<feature type="compositionally biased region" description="Low complexity" evidence="7">
    <location>
        <begin position="169"/>
        <end position="189"/>
    </location>
</feature>
<dbReference type="PANTHER" id="PTHR31674">
    <property type="entry name" value="B3 DOMAIN-CONTAINING PROTEIN REM-LIKE 3-RELATED"/>
    <property type="match status" value="1"/>
</dbReference>
<evidence type="ECO:0000256" key="4">
    <source>
        <dbReference type="ARBA" id="ARBA00023125"/>
    </source>
</evidence>
<dbReference type="InterPro" id="IPR003340">
    <property type="entry name" value="B3_DNA-bd"/>
</dbReference>
<dbReference type="PANTHER" id="PTHR31674:SF62">
    <property type="entry name" value="B3 DOMAIN-CONTAINING PROTEIN REM14-RELATED"/>
    <property type="match status" value="1"/>
</dbReference>
<dbReference type="SMART" id="SM01019">
    <property type="entry name" value="B3"/>
    <property type="match status" value="3"/>
</dbReference>
<comment type="subcellular location">
    <subcellularLocation>
        <location evidence="1">Nucleus</location>
    </subcellularLocation>
</comment>
<dbReference type="CDD" id="cd10017">
    <property type="entry name" value="B3_DNA"/>
    <property type="match status" value="3"/>
</dbReference>
<evidence type="ECO:0000256" key="3">
    <source>
        <dbReference type="ARBA" id="ARBA00023015"/>
    </source>
</evidence>
<feature type="domain" description="TF-B3" evidence="8">
    <location>
        <begin position="14"/>
        <end position="107"/>
    </location>
</feature>
<comment type="caution">
    <text evidence="9">The sequence shown here is derived from an EMBL/GenBank/DDBJ whole genome shotgun (WGS) entry which is preliminary data.</text>
</comment>
<keyword evidence="3" id="KW-0805">Transcription regulation</keyword>
<feature type="domain" description="TF-B3" evidence="8">
    <location>
        <begin position="226"/>
        <end position="319"/>
    </location>
</feature>
<keyword evidence="4" id="KW-0238">DNA-binding</keyword>
<feature type="domain" description="TF-B3" evidence="8">
    <location>
        <begin position="344"/>
        <end position="437"/>
    </location>
</feature>
<accession>A0AAD5ZI65</accession>
<evidence type="ECO:0000256" key="2">
    <source>
        <dbReference type="ARBA" id="ARBA00022737"/>
    </source>
</evidence>
<proteinExistence type="predicted"/>
<dbReference type="Gene3D" id="2.40.330.10">
    <property type="entry name" value="DNA-binding pseudobarrel domain"/>
    <property type="match status" value="3"/>
</dbReference>
<dbReference type="EMBL" id="JAMRDG010000001">
    <property type="protein sequence ID" value="KAJ3698243.1"/>
    <property type="molecule type" value="Genomic_DNA"/>
</dbReference>
<organism evidence="9 10">
    <name type="scientific">Rhynchospora tenuis</name>
    <dbReference type="NCBI Taxonomy" id="198213"/>
    <lineage>
        <taxon>Eukaryota</taxon>
        <taxon>Viridiplantae</taxon>
        <taxon>Streptophyta</taxon>
        <taxon>Embryophyta</taxon>
        <taxon>Tracheophyta</taxon>
        <taxon>Spermatophyta</taxon>
        <taxon>Magnoliopsida</taxon>
        <taxon>Liliopsida</taxon>
        <taxon>Poales</taxon>
        <taxon>Cyperaceae</taxon>
        <taxon>Cyperoideae</taxon>
        <taxon>Rhynchosporeae</taxon>
        <taxon>Rhynchospora</taxon>
    </lineage>
</organism>
<dbReference type="InterPro" id="IPR015300">
    <property type="entry name" value="DNA-bd_pseudobarrel_sf"/>
</dbReference>
<dbReference type="Proteomes" id="UP001210211">
    <property type="component" value="Unassembled WGS sequence"/>
</dbReference>
<keyword evidence="2" id="KW-0677">Repeat</keyword>
<dbReference type="AlphaFoldDB" id="A0AAD5ZI65"/>
<keyword evidence="6" id="KW-0539">Nucleus</keyword>
<name>A0AAD5ZI65_9POAL</name>
<sequence>MALTIASSTGSSKRPQFFRVLIPNPFVKLPIPRKFMKHLDGLQHNKATLLSPLGKFWDIDLHQEGDNLYLDGGWSDFAKAHDLLTGYFVVFRYEGNMIFTVKVFDGTCCLKEYELASCKSPGCSRTGSESAEVECLTSRSLEHEDEVQFSRTPSSNKRKSVEISRERTTSPTAPSKKTHKTSSSSATPPIRKNQKTAPGPEAPPTKRTETASCSSEITRIMKTQKGSQFEKKVRPCSTNYLSFPKKFCIRHQLLSREVVILKNLEGKSYDVRLYNRPTEVRVGKGWQKFALESGFRDGDTCIFKLVARSTMLVTLKKMQGKIVAVKDSREIIAHNSRGATQHPQFMKIVQPFNIGLGYFTIPRAFCLENGLVSKRNITLEDSDGKKWQVRFLIRVDKAKLQKGWSKFSNAHDLKVGQTCIFTLVGENTFRVIIDKEQAKTV</sequence>
<protein>
    <recommendedName>
        <fullName evidence="8">TF-B3 domain-containing protein</fullName>
    </recommendedName>
</protein>
<evidence type="ECO:0000256" key="6">
    <source>
        <dbReference type="ARBA" id="ARBA00023242"/>
    </source>
</evidence>
<evidence type="ECO:0000256" key="5">
    <source>
        <dbReference type="ARBA" id="ARBA00023163"/>
    </source>
</evidence>
<feature type="region of interest" description="Disordered" evidence="7">
    <location>
        <begin position="144"/>
        <end position="215"/>
    </location>
</feature>
<evidence type="ECO:0000259" key="8">
    <source>
        <dbReference type="PROSITE" id="PS50863"/>
    </source>
</evidence>
<dbReference type="Pfam" id="PF02362">
    <property type="entry name" value="B3"/>
    <property type="match status" value="3"/>
</dbReference>